<dbReference type="EMBL" id="MPUJ01000008">
    <property type="protein sequence ID" value="ONK04809.1"/>
    <property type="molecule type" value="Genomic_DNA"/>
</dbReference>
<reference evidence="6" key="2">
    <citation type="submission" date="2016-11" db="EMBL/GenBank/DDBJ databases">
        <authorList>
            <person name="Jaros S."/>
            <person name="Januszkiewicz K."/>
            <person name="Wedrychowicz H."/>
        </authorList>
    </citation>
    <scope>NUCLEOTIDE SEQUENCE [LARGE SCALE GENOMIC DNA]</scope>
    <source>
        <strain evidence="6">ICMP 9972</strain>
    </source>
</reference>
<evidence type="ECO:0000313" key="8">
    <source>
        <dbReference type="Proteomes" id="UP001617689"/>
    </source>
</evidence>
<dbReference type="OrthoDB" id="5740883at2"/>
<reference evidence="5 8" key="3">
    <citation type="submission" date="2024-10" db="EMBL/GenBank/DDBJ databases">
        <authorList>
            <person name="Lu C.-H."/>
        </authorList>
    </citation>
    <scope>NUCLEOTIDE SEQUENCE [LARGE SCALE GENOMIC DNA]</scope>
    <source>
        <strain evidence="5 8">22ZTDG03-2</strain>
    </source>
</reference>
<evidence type="ECO:0000259" key="4">
    <source>
        <dbReference type="PROSITE" id="PS01124"/>
    </source>
</evidence>
<dbReference type="SUPFAM" id="SSF46689">
    <property type="entry name" value="Homeodomain-like"/>
    <property type="match status" value="1"/>
</dbReference>
<dbReference type="PROSITE" id="PS01124">
    <property type="entry name" value="HTH_ARAC_FAMILY_2"/>
    <property type="match status" value="1"/>
</dbReference>
<keyword evidence="3" id="KW-0804">Transcription</keyword>
<dbReference type="GO" id="GO:0043565">
    <property type="term" value="F:sequence-specific DNA binding"/>
    <property type="evidence" value="ECO:0007669"/>
    <property type="project" value="InterPro"/>
</dbReference>
<dbReference type="Proteomes" id="UP001617689">
    <property type="component" value="Unassembled WGS sequence"/>
</dbReference>
<dbReference type="Proteomes" id="UP000189286">
    <property type="component" value="Unassembled WGS sequence"/>
</dbReference>
<dbReference type="AlphaFoldDB" id="A0A1V2R2D1"/>
<dbReference type="SMART" id="SM00342">
    <property type="entry name" value="HTH_ARAC"/>
    <property type="match status" value="1"/>
</dbReference>
<name>A0A1V2R2D1_9GAMM</name>
<evidence type="ECO:0000313" key="7">
    <source>
        <dbReference type="Proteomes" id="UP000189286"/>
    </source>
</evidence>
<comment type="caution">
    <text evidence="6">The sequence shown here is derived from an EMBL/GenBank/DDBJ whole genome shotgun (WGS) entry which is preliminary data.</text>
</comment>
<dbReference type="InterPro" id="IPR035418">
    <property type="entry name" value="AraC-bd_2"/>
</dbReference>
<evidence type="ECO:0000313" key="5">
    <source>
        <dbReference type="EMBL" id="MFJ5430174.1"/>
    </source>
</evidence>
<dbReference type="PROSITE" id="PS00041">
    <property type="entry name" value="HTH_ARAC_FAMILY_1"/>
    <property type="match status" value="1"/>
</dbReference>
<organism evidence="6 7">
    <name type="scientific">Pectobacterium actinidiae</name>
    <dbReference type="NCBI Taxonomy" id="1507808"/>
    <lineage>
        <taxon>Bacteria</taxon>
        <taxon>Pseudomonadati</taxon>
        <taxon>Pseudomonadota</taxon>
        <taxon>Gammaproteobacteria</taxon>
        <taxon>Enterobacterales</taxon>
        <taxon>Pectobacteriaceae</taxon>
        <taxon>Pectobacterium</taxon>
    </lineage>
</organism>
<keyword evidence="2" id="KW-0238">DNA-binding</keyword>
<gene>
    <name evidence="5" type="ORF">ACIPUP_13525</name>
    <name evidence="6" type="ORF">BSK71_14425</name>
</gene>
<dbReference type="InterPro" id="IPR018060">
    <property type="entry name" value="HTH_AraC"/>
</dbReference>
<dbReference type="InterPro" id="IPR009057">
    <property type="entry name" value="Homeodomain-like_sf"/>
</dbReference>
<dbReference type="Gene3D" id="1.10.10.60">
    <property type="entry name" value="Homeodomain-like"/>
    <property type="match status" value="1"/>
</dbReference>
<feature type="domain" description="HTH araC/xylS-type" evidence="4">
    <location>
        <begin position="210"/>
        <end position="309"/>
    </location>
</feature>
<reference evidence="7" key="1">
    <citation type="submission" date="2016-11" db="EMBL/GenBank/DDBJ databases">
        <authorList>
            <person name="Panda P."/>
            <person name="Visnovsky S."/>
            <person name="Pitman A."/>
        </authorList>
    </citation>
    <scope>NUCLEOTIDE SEQUENCE [LARGE SCALE GENOMIC DNA]</scope>
    <source>
        <strain evidence="7">ICMP 9972</strain>
    </source>
</reference>
<dbReference type="Pfam" id="PF14525">
    <property type="entry name" value="AraC_binding_2"/>
    <property type="match status" value="1"/>
</dbReference>
<dbReference type="InterPro" id="IPR050204">
    <property type="entry name" value="AraC_XylS_family_regulators"/>
</dbReference>
<accession>A0A1V2R2D1</accession>
<dbReference type="EMBL" id="JBIXLL010000007">
    <property type="protein sequence ID" value="MFJ5430174.1"/>
    <property type="molecule type" value="Genomic_DNA"/>
</dbReference>
<evidence type="ECO:0000256" key="1">
    <source>
        <dbReference type="ARBA" id="ARBA00023015"/>
    </source>
</evidence>
<evidence type="ECO:0000256" key="2">
    <source>
        <dbReference type="ARBA" id="ARBA00023125"/>
    </source>
</evidence>
<dbReference type="InterPro" id="IPR018062">
    <property type="entry name" value="HTH_AraC-typ_CS"/>
</dbReference>
<proteinExistence type="predicted"/>
<dbReference type="PANTHER" id="PTHR46796:SF6">
    <property type="entry name" value="ARAC SUBFAMILY"/>
    <property type="match status" value="1"/>
</dbReference>
<keyword evidence="8" id="KW-1185">Reference proteome</keyword>
<dbReference type="RefSeq" id="WP_039363035.1">
    <property type="nucleotide sequence ID" value="NZ_JAXHOY010000012.1"/>
</dbReference>
<protein>
    <submittedName>
        <fullName evidence="6">AraC family transcriptional regulator</fullName>
    </submittedName>
    <submittedName>
        <fullName evidence="5">Helix-turn-helix domain-containing protein</fullName>
    </submittedName>
</protein>
<evidence type="ECO:0000313" key="6">
    <source>
        <dbReference type="EMBL" id="ONK04809.1"/>
    </source>
</evidence>
<evidence type="ECO:0000256" key="3">
    <source>
        <dbReference type="ARBA" id="ARBA00023163"/>
    </source>
</evidence>
<dbReference type="GO" id="GO:0003700">
    <property type="term" value="F:DNA-binding transcription factor activity"/>
    <property type="evidence" value="ECO:0007669"/>
    <property type="project" value="InterPro"/>
</dbReference>
<dbReference type="PANTHER" id="PTHR46796">
    <property type="entry name" value="HTH-TYPE TRANSCRIPTIONAL ACTIVATOR RHAS-RELATED"/>
    <property type="match status" value="1"/>
</dbReference>
<keyword evidence="1" id="KW-0805">Transcription regulation</keyword>
<dbReference type="Pfam" id="PF12833">
    <property type="entry name" value="HTH_18"/>
    <property type="match status" value="1"/>
</dbReference>
<sequence length="314" mass="35616">MSKTYYSTINVAAPQRFDYWKEVVLRHCIPAASKPLMGNDFEGNLDVRNVGLVDICSLSSPLHYWERTPRHLRTGPDDDLWLGYIQNGSGQLEQGERRALLTPDSMVLYDAAQTFRFSIGGQATHLVRIPRHLLSSRLPGVENLTAILLNDRQPGIVPLREMLRQSTEAASWQQNPDIAGRFSQTLLDLLVLSLELQDLNNVGAERDLYARMMNYIQRHLTESDLNIERLAHAHHVSTRTVTRAFARHQKTPMAVIWHERLKASHEAISRGRVRSVSQAALDFGFSDFSHFSHAFRKAFGLSPRTLLQSNNEPG</sequence>